<evidence type="ECO:0000256" key="1">
    <source>
        <dbReference type="ARBA" id="ARBA00022801"/>
    </source>
</evidence>
<dbReference type="InterPro" id="IPR001466">
    <property type="entry name" value="Beta-lactam-related"/>
</dbReference>
<dbReference type="InterPro" id="IPR012338">
    <property type="entry name" value="Beta-lactam/transpept-like"/>
</dbReference>
<dbReference type="PANTHER" id="PTHR43283:SF11">
    <property type="entry name" value="BETA-LACTAMASE-RELATED DOMAIN-CONTAINING PROTEIN"/>
    <property type="match status" value="1"/>
</dbReference>
<dbReference type="Gene3D" id="3.40.710.10">
    <property type="entry name" value="DD-peptidase/beta-lactamase superfamily"/>
    <property type="match status" value="1"/>
</dbReference>
<dbReference type="PANTHER" id="PTHR43283">
    <property type="entry name" value="BETA-LACTAMASE-RELATED"/>
    <property type="match status" value="1"/>
</dbReference>
<sequence>MLDFDGTAEPGGRRTGVAELLESGASRGVYGAAAVVIAVDGEIAVEHSAGRTRVWNAPGEPAAEPGAAVDATTRFDLASVTKLVTAATLLTLLDERGADPSIPVGEFLPEFRQASLQAITVADLLSHTAGFPAEWLDRAPDPGSVRFRAGARPVEEPGRSHRYSCVGYIWAGLAAETLGAASLDVLAERHVLEPLGMHDTGYRPAVDQHARVAATEHQPGRGLVHGEVHDETAWALGGVAGNAGLFGTARDLLKLAEALRLPPGESALAPAVVRAMTTPSAIAGDDYRQALGPRIDEEWMRGLRSPAVGHTGFTGTAVAAEAGGRRSVVFVSNRVHPLRGSTEPIQAMRCRVADAAAALGVDP</sequence>
<dbReference type="InterPro" id="IPR050789">
    <property type="entry name" value="Diverse_Enzym_Activities"/>
</dbReference>
<gene>
    <name evidence="3" type="ORF">HF576_05220</name>
</gene>
<protein>
    <submittedName>
        <fullName evidence="3">Beta-lactamase family protein</fullName>
    </submittedName>
</protein>
<evidence type="ECO:0000313" key="4">
    <source>
        <dbReference type="Proteomes" id="UP001429745"/>
    </source>
</evidence>
<dbReference type="Proteomes" id="UP001429745">
    <property type="component" value="Unassembled WGS sequence"/>
</dbReference>
<proteinExistence type="predicted"/>
<dbReference type="RefSeq" id="WP_168911671.1">
    <property type="nucleotide sequence ID" value="NZ_JABACI010000001.1"/>
</dbReference>
<evidence type="ECO:0000313" key="3">
    <source>
        <dbReference type="EMBL" id="NLP83239.1"/>
    </source>
</evidence>
<accession>A0ABX1K8F8</accession>
<feature type="domain" description="Beta-lactamase-related" evidence="2">
    <location>
        <begin position="28"/>
        <end position="341"/>
    </location>
</feature>
<reference evidence="3 4" key="1">
    <citation type="submission" date="2020-04" db="EMBL/GenBank/DDBJ databases">
        <title>CFH 90308 Microbacterium sp.</title>
        <authorList>
            <person name="Nie G."/>
            <person name="Ming H."/>
            <person name="Xia T."/>
        </authorList>
    </citation>
    <scope>NUCLEOTIDE SEQUENCE [LARGE SCALE GENOMIC DNA]</scope>
    <source>
        <strain evidence="3 4">CFH 90308</strain>
    </source>
</reference>
<dbReference type="SUPFAM" id="SSF56601">
    <property type="entry name" value="beta-lactamase/transpeptidase-like"/>
    <property type="match status" value="1"/>
</dbReference>
<dbReference type="Pfam" id="PF00144">
    <property type="entry name" value="Beta-lactamase"/>
    <property type="match status" value="1"/>
</dbReference>
<dbReference type="EMBL" id="JABACI010000001">
    <property type="protein sequence ID" value="NLP83239.1"/>
    <property type="molecule type" value="Genomic_DNA"/>
</dbReference>
<evidence type="ECO:0000259" key="2">
    <source>
        <dbReference type="Pfam" id="PF00144"/>
    </source>
</evidence>
<organism evidence="3 4">
    <name type="scientific">Microbacterium salsuginis</name>
    <dbReference type="NCBI Taxonomy" id="2722803"/>
    <lineage>
        <taxon>Bacteria</taxon>
        <taxon>Bacillati</taxon>
        <taxon>Actinomycetota</taxon>
        <taxon>Actinomycetes</taxon>
        <taxon>Micrococcales</taxon>
        <taxon>Microbacteriaceae</taxon>
        <taxon>Microbacterium</taxon>
    </lineage>
</organism>
<comment type="caution">
    <text evidence="3">The sequence shown here is derived from an EMBL/GenBank/DDBJ whole genome shotgun (WGS) entry which is preliminary data.</text>
</comment>
<keyword evidence="4" id="KW-1185">Reference proteome</keyword>
<name>A0ABX1K8F8_9MICO</name>
<keyword evidence="1" id="KW-0378">Hydrolase</keyword>